<organism evidence="2">
    <name type="scientific">uncultured Mycobacteriales bacterium</name>
    <dbReference type="NCBI Taxonomy" id="581187"/>
    <lineage>
        <taxon>Bacteria</taxon>
        <taxon>Bacillati</taxon>
        <taxon>Actinomycetota</taxon>
        <taxon>Actinomycetes</taxon>
        <taxon>Mycobacteriales</taxon>
        <taxon>environmental samples</taxon>
    </lineage>
</organism>
<dbReference type="SUPFAM" id="SSF89550">
    <property type="entry name" value="PHP domain-like"/>
    <property type="match status" value="1"/>
</dbReference>
<reference evidence="2" key="1">
    <citation type="submission" date="2020-02" db="EMBL/GenBank/DDBJ databases">
        <authorList>
            <person name="Meier V. D."/>
        </authorList>
    </citation>
    <scope>NUCLEOTIDE SEQUENCE</scope>
    <source>
        <strain evidence="2">AVDCRST_MAG41</strain>
    </source>
</reference>
<dbReference type="PROSITE" id="PS51318">
    <property type="entry name" value="TAT"/>
    <property type="match status" value="1"/>
</dbReference>
<feature type="domain" description="Polymerase/histidinol phosphatase N-terminal" evidence="1">
    <location>
        <begin position="193"/>
        <end position="257"/>
    </location>
</feature>
<dbReference type="InterPro" id="IPR006311">
    <property type="entry name" value="TAT_signal"/>
</dbReference>
<proteinExistence type="predicted"/>
<dbReference type="Gene3D" id="3.20.20.140">
    <property type="entry name" value="Metal-dependent hydrolases"/>
    <property type="match status" value="1"/>
</dbReference>
<dbReference type="PANTHER" id="PTHR42924">
    <property type="entry name" value="EXONUCLEASE"/>
    <property type="match status" value="1"/>
</dbReference>
<dbReference type="InterPro" id="IPR016195">
    <property type="entry name" value="Pol/histidinol_Pase-like"/>
</dbReference>
<dbReference type="GO" id="GO:0035312">
    <property type="term" value="F:5'-3' DNA exonuclease activity"/>
    <property type="evidence" value="ECO:0007669"/>
    <property type="project" value="TreeGrafter"/>
</dbReference>
<dbReference type="InterPro" id="IPR003141">
    <property type="entry name" value="Pol/His_phosphatase_N"/>
</dbReference>
<dbReference type="CDD" id="cd07432">
    <property type="entry name" value="PHP_HisPPase"/>
    <property type="match status" value="1"/>
</dbReference>
<sequence length="507" mass="53567">MSGVTDGVDRRQFLRISATAGLAGAAVVLDPVLFAGPAAASATETRVVTGRFSVGAPDWVYLPVDVPRGVRELSVRYTYDRPTPPAGQAGNALDIGIFDPSGHELGDARGFRGWSGGFRDSFTISRSEATPGYLPGPIEPGRWHVILGPYTVAPQGLEYRVEITLRYGDAGPAFVPRPAPERATGRGRAWYRGDMHLHTVHSDGRYTPAELAAGARAAGLDFIASTEHNTSSAAAIWGEHAGPDLLIIDGEEITTRNGHWLAVGLPAGAWIDWRYRATDGSFAEFAGLVHRLGGLVVGAHPHCPFVGCAWKFGYGRLDAVEVWNGPWTADDEVSVATWDGMLVAEARSARWVPAIGNSDAHRPGQVIGLPHTVVLARGLDTRSVLAGVRAGRSWIAESTAVQLAFRCTGSGRTAAIGDRLTVSGRTEVVASLQVSGAPGGVVRLVTDQGQVLTAPLDAAGAGTVEWITRPQVSAYVRAEVRRPDPAAGPLGAMVVMTNPIFLGHPRG</sequence>
<dbReference type="InterPro" id="IPR052018">
    <property type="entry name" value="PHP_domain"/>
</dbReference>
<dbReference type="PANTHER" id="PTHR42924:SF3">
    <property type="entry name" value="POLYMERASE_HISTIDINOL PHOSPHATASE N-TERMINAL DOMAIN-CONTAINING PROTEIN"/>
    <property type="match status" value="1"/>
</dbReference>
<name>A0A6J4JQF7_9ACTN</name>
<protein>
    <submittedName>
        <fullName evidence="2">Putative secreted protein</fullName>
    </submittedName>
</protein>
<dbReference type="SMART" id="SM00481">
    <property type="entry name" value="POLIIIAc"/>
    <property type="match status" value="1"/>
</dbReference>
<dbReference type="GO" id="GO:0004534">
    <property type="term" value="F:5'-3' RNA exonuclease activity"/>
    <property type="evidence" value="ECO:0007669"/>
    <property type="project" value="TreeGrafter"/>
</dbReference>
<evidence type="ECO:0000313" key="2">
    <source>
        <dbReference type="EMBL" id="CAA9284402.1"/>
    </source>
</evidence>
<evidence type="ECO:0000259" key="1">
    <source>
        <dbReference type="SMART" id="SM00481"/>
    </source>
</evidence>
<gene>
    <name evidence="2" type="ORF">AVDCRST_MAG41-3865</name>
</gene>
<dbReference type="EMBL" id="CADCTP010000356">
    <property type="protein sequence ID" value="CAA9284402.1"/>
    <property type="molecule type" value="Genomic_DNA"/>
</dbReference>
<accession>A0A6J4JQF7</accession>
<dbReference type="NCBIfam" id="NF038032">
    <property type="entry name" value="CehA_McbA_metalo"/>
    <property type="match status" value="1"/>
</dbReference>
<dbReference type="AlphaFoldDB" id="A0A6J4JQF7"/>